<organism evidence="1 2">
    <name type="scientific">Ophiocordyceps sinensis</name>
    <dbReference type="NCBI Taxonomy" id="72228"/>
    <lineage>
        <taxon>Eukaryota</taxon>
        <taxon>Fungi</taxon>
        <taxon>Dikarya</taxon>
        <taxon>Ascomycota</taxon>
        <taxon>Pezizomycotina</taxon>
        <taxon>Sordariomycetes</taxon>
        <taxon>Hypocreomycetidae</taxon>
        <taxon>Hypocreales</taxon>
        <taxon>Ophiocordycipitaceae</taxon>
        <taxon>Ophiocordyceps</taxon>
    </lineage>
</organism>
<name>A0A8H4V5P0_9HYPO</name>
<accession>A0A8H4V5P0</accession>
<evidence type="ECO:0000313" key="1">
    <source>
        <dbReference type="EMBL" id="KAF4508878.1"/>
    </source>
</evidence>
<proteinExistence type="predicted"/>
<keyword evidence="2" id="KW-1185">Reference proteome</keyword>
<sequence>MITTSNRQDEVAVTDIVSRADELCVEIDTECNELTSECAESLKVMIRGFRDGTANKSPGALQQAAHEFRYRIEAS</sequence>
<protein>
    <submittedName>
        <fullName evidence="1">Uncharacterized protein</fullName>
    </submittedName>
</protein>
<comment type="caution">
    <text evidence="1">The sequence shown here is derived from an EMBL/GenBank/DDBJ whole genome shotgun (WGS) entry which is preliminary data.</text>
</comment>
<reference evidence="1 2" key="1">
    <citation type="journal article" date="2020" name="Genome Biol. Evol.">
        <title>A new high-quality draft genome assembly of the Chinese cordyceps Ophiocordyceps sinensis.</title>
        <authorList>
            <person name="Shu R."/>
            <person name="Zhang J."/>
            <person name="Meng Q."/>
            <person name="Zhang H."/>
            <person name="Zhou G."/>
            <person name="Li M."/>
            <person name="Wu P."/>
            <person name="Zhao Y."/>
            <person name="Chen C."/>
            <person name="Qin Q."/>
        </authorList>
    </citation>
    <scope>NUCLEOTIDE SEQUENCE [LARGE SCALE GENOMIC DNA]</scope>
    <source>
        <strain evidence="1 2">IOZ07</strain>
    </source>
</reference>
<evidence type="ECO:0000313" key="2">
    <source>
        <dbReference type="Proteomes" id="UP000557566"/>
    </source>
</evidence>
<dbReference type="EMBL" id="JAAVMX010000005">
    <property type="protein sequence ID" value="KAF4508878.1"/>
    <property type="molecule type" value="Genomic_DNA"/>
</dbReference>
<dbReference type="AlphaFoldDB" id="A0A8H4V5P0"/>
<dbReference type="Proteomes" id="UP000557566">
    <property type="component" value="Unassembled WGS sequence"/>
</dbReference>
<gene>
    <name evidence="1" type="ORF">G6O67_005207</name>
</gene>